<dbReference type="AlphaFoldDB" id="A0AAV2HVD4"/>
<feature type="non-terminal residue" evidence="9">
    <location>
        <position position="113"/>
    </location>
</feature>
<feature type="region of interest" description="Disordered" evidence="7">
    <location>
        <begin position="77"/>
        <end position="113"/>
    </location>
</feature>
<dbReference type="Pfam" id="PF12171">
    <property type="entry name" value="zf-C2H2_jaz"/>
    <property type="match status" value="1"/>
</dbReference>
<organism evidence="9 10">
    <name type="scientific">Lymnaea stagnalis</name>
    <name type="common">Great pond snail</name>
    <name type="synonym">Helix stagnalis</name>
    <dbReference type="NCBI Taxonomy" id="6523"/>
    <lineage>
        <taxon>Eukaryota</taxon>
        <taxon>Metazoa</taxon>
        <taxon>Spiralia</taxon>
        <taxon>Lophotrochozoa</taxon>
        <taxon>Mollusca</taxon>
        <taxon>Gastropoda</taxon>
        <taxon>Heterobranchia</taxon>
        <taxon>Euthyneura</taxon>
        <taxon>Panpulmonata</taxon>
        <taxon>Hygrophila</taxon>
        <taxon>Lymnaeoidea</taxon>
        <taxon>Lymnaeidae</taxon>
        <taxon>Lymnaea</taxon>
    </lineage>
</organism>
<dbReference type="GO" id="GO:0044773">
    <property type="term" value="P:mitotic DNA damage checkpoint signaling"/>
    <property type="evidence" value="ECO:0007669"/>
    <property type="project" value="TreeGrafter"/>
</dbReference>
<comment type="subcellular location">
    <subcellularLocation>
        <location evidence="1">Nucleus</location>
    </subcellularLocation>
</comment>
<proteinExistence type="predicted"/>
<dbReference type="PANTHER" id="PTHR13278">
    <property type="entry name" value="ZINC FINGER PROTEIN 830"/>
    <property type="match status" value="1"/>
</dbReference>
<evidence type="ECO:0000313" key="10">
    <source>
        <dbReference type="Proteomes" id="UP001497497"/>
    </source>
</evidence>
<feature type="domain" description="Zinc finger double-stranded RNA binding" evidence="8">
    <location>
        <begin position="44"/>
        <end position="70"/>
    </location>
</feature>
<gene>
    <name evidence="9" type="ORF">GSLYS_00011882001</name>
</gene>
<protein>
    <recommendedName>
        <fullName evidence="8">Zinc finger double-stranded RNA binding domain-containing protein</fullName>
    </recommendedName>
</protein>
<evidence type="ECO:0000256" key="4">
    <source>
        <dbReference type="ARBA" id="ARBA00022833"/>
    </source>
</evidence>
<accession>A0AAV2HVD4</accession>
<dbReference type="GO" id="GO:0008270">
    <property type="term" value="F:zinc ion binding"/>
    <property type="evidence" value="ECO:0007669"/>
    <property type="project" value="UniProtKB-KW"/>
</dbReference>
<reference evidence="9 10" key="1">
    <citation type="submission" date="2024-04" db="EMBL/GenBank/DDBJ databases">
        <authorList>
            <consortium name="Genoscope - CEA"/>
            <person name="William W."/>
        </authorList>
    </citation>
    <scope>NUCLEOTIDE SEQUENCE [LARGE SCALE GENOMIC DNA]</scope>
</reference>
<evidence type="ECO:0000256" key="3">
    <source>
        <dbReference type="ARBA" id="ARBA00022771"/>
    </source>
</evidence>
<dbReference type="Proteomes" id="UP001497497">
    <property type="component" value="Unassembled WGS sequence"/>
</dbReference>
<dbReference type="PANTHER" id="PTHR13278:SF0">
    <property type="entry name" value="ZINC FINGER PROTEIN 830"/>
    <property type="match status" value="1"/>
</dbReference>
<evidence type="ECO:0000256" key="5">
    <source>
        <dbReference type="ARBA" id="ARBA00023054"/>
    </source>
</evidence>
<dbReference type="InterPro" id="IPR036236">
    <property type="entry name" value="Znf_C2H2_sf"/>
</dbReference>
<dbReference type="InterPro" id="IPR040050">
    <property type="entry name" value="ZNF830-like"/>
</dbReference>
<evidence type="ECO:0000256" key="6">
    <source>
        <dbReference type="ARBA" id="ARBA00023242"/>
    </source>
</evidence>
<dbReference type="GO" id="GO:0033260">
    <property type="term" value="P:nuclear DNA replication"/>
    <property type="evidence" value="ECO:0007669"/>
    <property type="project" value="TreeGrafter"/>
</dbReference>
<keyword evidence="5" id="KW-0175">Coiled coil</keyword>
<evidence type="ECO:0000256" key="7">
    <source>
        <dbReference type="SAM" id="MobiDB-lite"/>
    </source>
</evidence>
<comment type="caution">
    <text evidence="9">The sequence shown here is derived from an EMBL/GenBank/DDBJ whole genome shotgun (WGS) entry which is preliminary data.</text>
</comment>
<dbReference type="EMBL" id="CAXITT010000283">
    <property type="protein sequence ID" value="CAL1538061.1"/>
    <property type="molecule type" value="Genomic_DNA"/>
</dbReference>
<evidence type="ECO:0000256" key="1">
    <source>
        <dbReference type="ARBA" id="ARBA00004123"/>
    </source>
</evidence>
<keyword evidence="2" id="KW-0479">Metal-binding</keyword>
<keyword evidence="3" id="KW-0863">Zinc-finger</keyword>
<keyword evidence="6" id="KW-0539">Nucleus</keyword>
<evidence type="ECO:0000313" key="9">
    <source>
        <dbReference type="EMBL" id="CAL1538061.1"/>
    </source>
</evidence>
<dbReference type="GO" id="GO:0033314">
    <property type="term" value="P:mitotic DNA replication checkpoint signaling"/>
    <property type="evidence" value="ECO:0007669"/>
    <property type="project" value="TreeGrafter"/>
</dbReference>
<dbReference type="GO" id="GO:0003676">
    <property type="term" value="F:nucleic acid binding"/>
    <property type="evidence" value="ECO:0007669"/>
    <property type="project" value="InterPro"/>
</dbReference>
<evidence type="ECO:0000259" key="8">
    <source>
        <dbReference type="Pfam" id="PF12171"/>
    </source>
</evidence>
<dbReference type="SUPFAM" id="SSF57667">
    <property type="entry name" value="beta-beta-alpha zinc fingers"/>
    <property type="match status" value="1"/>
</dbReference>
<keyword evidence="4" id="KW-0862">Zinc</keyword>
<dbReference type="Gene3D" id="3.30.160.60">
    <property type="entry name" value="Classic Zinc Finger"/>
    <property type="match status" value="1"/>
</dbReference>
<keyword evidence="10" id="KW-1185">Reference proteome</keyword>
<dbReference type="InterPro" id="IPR022755">
    <property type="entry name" value="Znf_C2H2_jaz"/>
</dbReference>
<evidence type="ECO:0000256" key="2">
    <source>
        <dbReference type="ARBA" id="ARBA00022723"/>
    </source>
</evidence>
<name>A0AAV2HVD4_LYMST</name>
<dbReference type="GO" id="GO:0005681">
    <property type="term" value="C:spliceosomal complex"/>
    <property type="evidence" value="ECO:0007669"/>
    <property type="project" value="InterPro"/>
</dbReference>
<sequence length="113" mass="12694">MAAAKKKVVTKDDLRRFMKEKQSLSKATAKRIEHPLAKYNSLNQLICIVCSNVIKNDLLWIAHIQSKQHKERVIALKTQGPVKPDHLSASLKRKGDTDNSSTDTKKLKTGTNT</sequence>